<organism evidence="1 2">
    <name type="scientific">Cherax quadricarinatus</name>
    <name type="common">Australian red claw crayfish</name>
    <dbReference type="NCBI Taxonomy" id="27406"/>
    <lineage>
        <taxon>Eukaryota</taxon>
        <taxon>Metazoa</taxon>
        <taxon>Ecdysozoa</taxon>
        <taxon>Arthropoda</taxon>
        <taxon>Crustacea</taxon>
        <taxon>Multicrustacea</taxon>
        <taxon>Malacostraca</taxon>
        <taxon>Eumalacostraca</taxon>
        <taxon>Eucarida</taxon>
        <taxon>Decapoda</taxon>
        <taxon>Pleocyemata</taxon>
        <taxon>Astacidea</taxon>
        <taxon>Parastacoidea</taxon>
        <taxon>Parastacidae</taxon>
        <taxon>Cherax</taxon>
    </lineage>
</organism>
<accession>A0AAW0YTW7</accession>
<name>A0AAW0YTW7_CHEQU</name>
<gene>
    <name evidence="1" type="ORF">OTU49_000286</name>
</gene>
<reference evidence="1 2" key="1">
    <citation type="journal article" date="2024" name="BMC Genomics">
        <title>Genome assembly of redclaw crayfish (Cherax quadricarinatus) provides insights into its immune adaptation and hypoxia tolerance.</title>
        <authorList>
            <person name="Liu Z."/>
            <person name="Zheng J."/>
            <person name="Li H."/>
            <person name="Fang K."/>
            <person name="Wang S."/>
            <person name="He J."/>
            <person name="Zhou D."/>
            <person name="Weng S."/>
            <person name="Chi M."/>
            <person name="Gu Z."/>
            <person name="He J."/>
            <person name="Li F."/>
            <person name="Wang M."/>
        </authorList>
    </citation>
    <scope>NUCLEOTIDE SEQUENCE [LARGE SCALE GENOMIC DNA]</scope>
    <source>
        <strain evidence="1">ZL_2023a</strain>
    </source>
</reference>
<comment type="caution">
    <text evidence="1">The sequence shown here is derived from an EMBL/GenBank/DDBJ whole genome shotgun (WGS) entry which is preliminary data.</text>
</comment>
<sequence>MMTTPTHTTSRILVTNSDYSDVLTEYNPNCVGGPWQVTADGQFALSKCSRFKFKGTNIHEHVLEFMLEVSRRDEKKIIKECQISFKNHEEAKDMKVRHVCNRYQRAGLPCPTPFSCLVAAFYFFLKMQQIDTSWSNGRPKLSKSAQQYLQLFLEDQKKQVTTKFTAISVSNGQVQISS</sequence>
<evidence type="ECO:0000313" key="2">
    <source>
        <dbReference type="Proteomes" id="UP001445076"/>
    </source>
</evidence>
<protein>
    <submittedName>
        <fullName evidence="1">Uncharacterized protein</fullName>
    </submittedName>
</protein>
<keyword evidence="2" id="KW-1185">Reference proteome</keyword>
<proteinExistence type="predicted"/>
<dbReference type="EMBL" id="JARKIK010000002">
    <property type="protein sequence ID" value="KAK8753569.1"/>
    <property type="molecule type" value="Genomic_DNA"/>
</dbReference>
<dbReference type="Proteomes" id="UP001445076">
    <property type="component" value="Unassembled WGS sequence"/>
</dbReference>
<dbReference type="AlphaFoldDB" id="A0AAW0YTW7"/>
<evidence type="ECO:0000313" key="1">
    <source>
        <dbReference type="EMBL" id="KAK8753569.1"/>
    </source>
</evidence>